<organism evidence="1 2">
    <name type="scientific">Edwardsiella anguillarum ET080813</name>
    <dbReference type="NCBI Taxonomy" id="667120"/>
    <lineage>
        <taxon>Bacteria</taxon>
        <taxon>Pseudomonadati</taxon>
        <taxon>Pseudomonadota</taxon>
        <taxon>Gammaproteobacteria</taxon>
        <taxon>Enterobacterales</taxon>
        <taxon>Hafniaceae</taxon>
        <taxon>Edwardsiella</taxon>
    </lineage>
</organism>
<dbReference type="KEGG" id="ete:ETEE_0967"/>
<accession>A0A076LL16</accession>
<gene>
    <name evidence="1" type="ORF">ETEE_0967</name>
</gene>
<dbReference type="AlphaFoldDB" id="A0A076LL16"/>
<proteinExistence type="predicted"/>
<dbReference type="EMBL" id="CP006664">
    <property type="protein sequence ID" value="AIJ07433.1"/>
    <property type="molecule type" value="Genomic_DNA"/>
</dbReference>
<reference evidence="1 2" key="1">
    <citation type="journal article" date="2012" name="PLoS ONE">
        <title>Edwardsiella comparative phylogenomics reveal the new intra/inter-species taxonomic relationships, virulence evolution and niche adaptation mechanisms.</title>
        <authorList>
            <person name="Yang M."/>
            <person name="Lv Y."/>
            <person name="Xiao J."/>
            <person name="Wu H."/>
            <person name="Zheng H."/>
            <person name="Liu Q."/>
            <person name="Zhang Y."/>
            <person name="Wang Q."/>
        </authorList>
    </citation>
    <scope>NUCLEOTIDE SEQUENCE [LARGE SCALE GENOMIC DNA]</scope>
    <source>
        <strain evidence="2">080813</strain>
    </source>
</reference>
<evidence type="ECO:0000313" key="2">
    <source>
        <dbReference type="Proteomes" id="UP000028681"/>
    </source>
</evidence>
<evidence type="ECO:0000313" key="1">
    <source>
        <dbReference type="EMBL" id="AIJ07433.1"/>
    </source>
</evidence>
<protein>
    <submittedName>
        <fullName evidence="1">Uncharacterized protein</fullName>
    </submittedName>
</protein>
<sequence>MVLACARSAGRESKNSLFSDAVYPLSQCILVTVITIGH</sequence>
<dbReference type="HOGENOM" id="CLU_3327345_0_0_6"/>
<dbReference type="Proteomes" id="UP000028681">
    <property type="component" value="Chromosome"/>
</dbReference>
<name>A0A076LL16_9GAMM</name>